<protein>
    <submittedName>
        <fullName evidence="3">Uncharacterized protein</fullName>
    </submittedName>
</protein>
<proteinExistence type="predicted"/>
<feature type="region of interest" description="Disordered" evidence="1">
    <location>
        <begin position="42"/>
        <end position="61"/>
    </location>
</feature>
<organism evidence="3 4">
    <name type="scientific">Hortaea werneckii</name>
    <name type="common">Black yeast</name>
    <name type="synonym">Cladosporium werneckii</name>
    <dbReference type="NCBI Taxonomy" id="91943"/>
    <lineage>
        <taxon>Eukaryota</taxon>
        <taxon>Fungi</taxon>
        <taxon>Dikarya</taxon>
        <taxon>Ascomycota</taxon>
        <taxon>Pezizomycotina</taxon>
        <taxon>Dothideomycetes</taxon>
        <taxon>Dothideomycetidae</taxon>
        <taxon>Mycosphaerellales</taxon>
        <taxon>Teratosphaeriaceae</taxon>
        <taxon>Hortaea</taxon>
    </lineage>
</organism>
<evidence type="ECO:0000313" key="3">
    <source>
        <dbReference type="EMBL" id="RMY53622.1"/>
    </source>
</evidence>
<feature type="compositionally biased region" description="Polar residues" evidence="1">
    <location>
        <begin position="1040"/>
        <end position="1052"/>
    </location>
</feature>
<feature type="compositionally biased region" description="Low complexity" evidence="1">
    <location>
        <begin position="540"/>
        <end position="589"/>
    </location>
</feature>
<feature type="region of interest" description="Disordered" evidence="1">
    <location>
        <begin position="516"/>
        <end position="671"/>
    </location>
</feature>
<gene>
    <name evidence="3" type="ORF">D0865_05162</name>
</gene>
<feature type="compositionally biased region" description="Low complexity" evidence="1">
    <location>
        <begin position="517"/>
        <end position="530"/>
    </location>
</feature>
<evidence type="ECO:0000313" key="4">
    <source>
        <dbReference type="Proteomes" id="UP000270230"/>
    </source>
</evidence>
<feature type="region of interest" description="Disordered" evidence="1">
    <location>
        <begin position="996"/>
        <end position="1052"/>
    </location>
</feature>
<feature type="compositionally biased region" description="Polar residues" evidence="1">
    <location>
        <begin position="718"/>
        <end position="750"/>
    </location>
</feature>
<dbReference type="EMBL" id="QWIN01000335">
    <property type="protein sequence ID" value="RMY53622.1"/>
    <property type="molecule type" value="Genomic_DNA"/>
</dbReference>
<feature type="region of interest" description="Disordered" evidence="1">
    <location>
        <begin position="716"/>
        <end position="765"/>
    </location>
</feature>
<dbReference type="OrthoDB" id="3944128at2759"/>
<sequence>MYGLNALCCIAVLSIHLGTYVDASSTDVGQYIASGLKISTQTQSSSFSSPPSQVSAGNKSSDAHYGTKSIFHNGSFPANGSARIPHSTLPTANASLDCWDEWVQYWSTSSITGGGSVSETKTAVNTFTSTPIYYTITNGLYTDNYGTKTVTNIQYADPQNMNFPYATSTYTTTLTAVGSGILHEPTSTGEPSTITSTKMITFLSKVSGTAVPTPQCSLPPIVPQCQSEWDAWFAGGAQGGVTPPCAQASIDSSQCSTAISNAYADQPIWGNSALNAWMTNGSSTWWPTTRSFAPSCTLGCQTCAVTGNTVQVYYWPPSTATMVENGTMTARPSALPSSGNKSEPVIAVVDNITLTSPTVYISYAKLYASNSCSGIGRTVRNTIIPLSSSAELSSLAYHVIDDSIGFRPGHWVGGSWKYVTKPFNYDDLQEPIPESIYNQMPACQVRSHAWVTAGVGGNFTCSPHVAYAPLIAIPTQVFDIDPAWASCTGWYGGLYDPPKALQGATAIATPEVPTPVKATSASAGSKATDSLPSQTATALPADPAGSSGADSSDPNASSDVSSEKGSQAATATSKASGSASSAGDSSPSSNPDTSAKADPLVDATQTGTLEASQNTADTFTQTTSRSQDPDKSAPYQAQPTKSDANALTGEADDGSSNEASQTQDAITRPTTNALSILQSALSSVNTFEDPKTVTASVSTEPSVVNSLVDGNEVVGEASTVSQNQEPSVTQETHGVHATPSSTPGAGSESNEGPLAEPLAPEMSPTAGHQQITVLTIGSVEATVSANSQGVVLQNEEETTTLSDGQAEVTFAGEALSLHPQNQQAVGSSTYAIPVQEPASTTIAFSLGGQTYYPNAVSGETSAFEVAGNTLSAGGPAKTLNDGHVVSVTEGGLLIDSTSSLLIPHSATAAPSAQSKPTLVTIAGSEYTASAVSGRPSEMVIGSHKLSAGGPAATINGQNISQASDGVVVVDGTTLEVPSKTRDGASAKVAYTSSSLRNGPATIASGTSDDPKSSTVTSVPMHSQGRGDGSSKTGDGHLTSKGANSLSRGGSSNAAITSNYVDDCLNGREAGMSSAEVANGNRDGLPNNVYRNVA</sequence>
<feature type="compositionally biased region" description="Polar residues" evidence="1">
    <location>
        <begin position="656"/>
        <end position="671"/>
    </location>
</feature>
<comment type="caution">
    <text evidence="3">The sequence shown here is derived from an EMBL/GenBank/DDBJ whole genome shotgun (WGS) entry which is preliminary data.</text>
</comment>
<evidence type="ECO:0000256" key="2">
    <source>
        <dbReference type="SAM" id="SignalP"/>
    </source>
</evidence>
<reference evidence="3 4" key="1">
    <citation type="journal article" date="2018" name="BMC Genomics">
        <title>Genomic evidence for intraspecific hybridization in a clonal and extremely halotolerant yeast.</title>
        <authorList>
            <person name="Gostincar C."/>
            <person name="Stajich J.E."/>
            <person name="Zupancic J."/>
            <person name="Zalar P."/>
            <person name="Gunde-Cimerman N."/>
        </authorList>
    </citation>
    <scope>NUCLEOTIDE SEQUENCE [LARGE SCALE GENOMIC DNA]</scope>
    <source>
        <strain evidence="3 4">EXF-151</strain>
    </source>
</reference>
<feature type="compositionally biased region" description="Polar residues" evidence="1">
    <location>
        <begin position="603"/>
        <end position="626"/>
    </location>
</feature>
<accession>A0A3M7CNJ1</accession>
<evidence type="ECO:0000256" key="1">
    <source>
        <dbReference type="SAM" id="MobiDB-lite"/>
    </source>
</evidence>
<feature type="compositionally biased region" description="Polar residues" evidence="1">
    <location>
        <begin position="1003"/>
        <end position="1020"/>
    </location>
</feature>
<name>A0A3M7CNJ1_HORWE</name>
<feature type="compositionally biased region" description="Polar residues" evidence="1">
    <location>
        <begin position="635"/>
        <end position="645"/>
    </location>
</feature>
<keyword evidence="2" id="KW-0732">Signal</keyword>
<dbReference type="Proteomes" id="UP000270230">
    <property type="component" value="Unassembled WGS sequence"/>
</dbReference>
<feature type="signal peptide" evidence="2">
    <location>
        <begin position="1"/>
        <end position="23"/>
    </location>
</feature>
<feature type="compositionally biased region" description="Low complexity" evidence="1">
    <location>
        <begin position="42"/>
        <end position="55"/>
    </location>
</feature>
<dbReference type="AlphaFoldDB" id="A0A3M7CNJ1"/>
<feature type="chain" id="PRO_5018077138" evidence="2">
    <location>
        <begin position="24"/>
        <end position="1093"/>
    </location>
</feature>